<dbReference type="Gene3D" id="1.20.1730.10">
    <property type="entry name" value="Sodium/glucose cotransporter"/>
    <property type="match status" value="1"/>
</dbReference>
<evidence type="ECO:0000256" key="11">
    <source>
        <dbReference type="SAM" id="Phobius"/>
    </source>
</evidence>
<keyword evidence="4" id="KW-1003">Cell membrane</keyword>
<evidence type="ECO:0000256" key="7">
    <source>
        <dbReference type="ARBA" id="ARBA00023053"/>
    </source>
</evidence>
<evidence type="ECO:0000313" key="13">
    <source>
        <dbReference type="Proteomes" id="UP000887116"/>
    </source>
</evidence>
<dbReference type="GO" id="GO:0015293">
    <property type="term" value="F:symporter activity"/>
    <property type="evidence" value="ECO:0007669"/>
    <property type="project" value="TreeGrafter"/>
</dbReference>
<evidence type="ECO:0000256" key="8">
    <source>
        <dbReference type="ARBA" id="ARBA00023065"/>
    </source>
</evidence>
<keyword evidence="6 11" id="KW-1133">Transmembrane helix</keyword>
<dbReference type="Proteomes" id="UP000887116">
    <property type="component" value="Unassembled WGS sequence"/>
</dbReference>
<keyword evidence="3" id="KW-0813">Transport</keyword>
<evidence type="ECO:0000256" key="9">
    <source>
        <dbReference type="ARBA" id="ARBA00023136"/>
    </source>
</evidence>
<evidence type="ECO:0000256" key="1">
    <source>
        <dbReference type="ARBA" id="ARBA00004651"/>
    </source>
</evidence>
<gene>
    <name evidence="12" type="ORF">TNCT_723311</name>
</gene>
<dbReference type="InterPro" id="IPR038377">
    <property type="entry name" value="Na/Glc_symporter_sf"/>
</dbReference>
<dbReference type="PROSITE" id="PS50283">
    <property type="entry name" value="NA_SOLUT_SYMP_3"/>
    <property type="match status" value="1"/>
</dbReference>
<feature type="transmembrane region" description="Helical" evidence="11">
    <location>
        <begin position="6"/>
        <end position="29"/>
    </location>
</feature>
<keyword evidence="7" id="KW-0915">Sodium</keyword>
<feature type="transmembrane region" description="Helical" evidence="11">
    <location>
        <begin position="50"/>
        <end position="70"/>
    </location>
</feature>
<dbReference type="GO" id="GO:0006814">
    <property type="term" value="P:sodium ion transport"/>
    <property type="evidence" value="ECO:0007669"/>
    <property type="project" value="UniProtKB-KW"/>
</dbReference>
<proteinExistence type="inferred from homology"/>
<comment type="similarity">
    <text evidence="2">Belongs to the sodium:solute symporter (SSF) (TC 2.A.21) family.</text>
</comment>
<evidence type="ECO:0000256" key="2">
    <source>
        <dbReference type="ARBA" id="ARBA00006434"/>
    </source>
</evidence>
<keyword evidence="5 11" id="KW-0812">Transmembrane</keyword>
<keyword evidence="9 11" id="KW-0472">Membrane</keyword>
<dbReference type="PANTHER" id="PTHR42985">
    <property type="entry name" value="SODIUM-COUPLED MONOCARBOXYLATE TRANSPORTER"/>
    <property type="match status" value="1"/>
</dbReference>
<organism evidence="12 13">
    <name type="scientific">Trichonephila clavata</name>
    <name type="common">Joro spider</name>
    <name type="synonym">Nephila clavata</name>
    <dbReference type="NCBI Taxonomy" id="2740835"/>
    <lineage>
        <taxon>Eukaryota</taxon>
        <taxon>Metazoa</taxon>
        <taxon>Ecdysozoa</taxon>
        <taxon>Arthropoda</taxon>
        <taxon>Chelicerata</taxon>
        <taxon>Arachnida</taxon>
        <taxon>Araneae</taxon>
        <taxon>Araneomorphae</taxon>
        <taxon>Entelegynae</taxon>
        <taxon>Araneoidea</taxon>
        <taxon>Nephilidae</taxon>
        <taxon>Trichonephila</taxon>
    </lineage>
</organism>
<sequence>MDHRAYLGVLDYVVVGLTLIISTIIGLKFRSKNTKDETSKEYLLAGKDMSMFPVVMSITVTMLSGVTILGQPAETYSTNDPLYVRRIIRTCTGLKCSD</sequence>
<keyword evidence="8" id="KW-0406">Ion transport</keyword>
<comment type="caution">
    <text evidence="12">The sequence shown here is derived from an EMBL/GenBank/DDBJ whole genome shotgun (WGS) entry which is preliminary data.</text>
</comment>
<evidence type="ECO:0000256" key="5">
    <source>
        <dbReference type="ARBA" id="ARBA00022692"/>
    </source>
</evidence>
<dbReference type="InterPro" id="IPR001734">
    <property type="entry name" value="Na/solute_symporter"/>
</dbReference>
<accession>A0A8X6HNA3</accession>
<name>A0A8X6HNA3_TRICU</name>
<dbReference type="AlphaFoldDB" id="A0A8X6HNA3"/>
<dbReference type="GO" id="GO:0005886">
    <property type="term" value="C:plasma membrane"/>
    <property type="evidence" value="ECO:0007669"/>
    <property type="project" value="UniProtKB-SubCell"/>
</dbReference>
<evidence type="ECO:0000256" key="3">
    <source>
        <dbReference type="ARBA" id="ARBA00022448"/>
    </source>
</evidence>
<dbReference type="PANTHER" id="PTHR42985:SF40">
    <property type="entry name" value="LD47995P-RELATED"/>
    <property type="match status" value="1"/>
</dbReference>
<evidence type="ECO:0000256" key="6">
    <source>
        <dbReference type="ARBA" id="ARBA00022989"/>
    </source>
</evidence>
<evidence type="ECO:0000256" key="4">
    <source>
        <dbReference type="ARBA" id="ARBA00022475"/>
    </source>
</evidence>
<dbReference type="EMBL" id="BMAO01008666">
    <property type="protein sequence ID" value="GFR25445.1"/>
    <property type="molecule type" value="Genomic_DNA"/>
</dbReference>
<evidence type="ECO:0000256" key="10">
    <source>
        <dbReference type="ARBA" id="ARBA00023201"/>
    </source>
</evidence>
<comment type="subcellular location">
    <subcellularLocation>
        <location evidence="1">Cell membrane</location>
        <topology evidence="1">Multi-pass membrane protein</topology>
    </subcellularLocation>
</comment>
<protein>
    <submittedName>
        <fullName evidence="12">Uncharacterized protein</fullName>
    </submittedName>
</protein>
<evidence type="ECO:0000313" key="12">
    <source>
        <dbReference type="EMBL" id="GFR25445.1"/>
    </source>
</evidence>
<dbReference type="OrthoDB" id="6152138at2759"/>
<reference evidence="12" key="1">
    <citation type="submission" date="2020-07" db="EMBL/GenBank/DDBJ databases">
        <title>Multicomponent nature underlies the extraordinary mechanical properties of spider dragline silk.</title>
        <authorList>
            <person name="Kono N."/>
            <person name="Nakamura H."/>
            <person name="Mori M."/>
            <person name="Yoshida Y."/>
            <person name="Ohtoshi R."/>
            <person name="Malay A.D."/>
            <person name="Moran D.A.P."/>
            <person name="Tomita M."/>
            <person name="Numata K."/>
            <person name="Arakawa K."/>
        </authorList>
    </citation>
    <scope>NUCLEOTIDE SEQUENCE</scope>
</reference>
<keyword evidence="13" id="KW-1185">Reference proteome</keyword>
<keyword evidence="10" id="KW-0739">Sodium transport</keyword>
<dbReference type="InterPro" id="IPR051163">
    <property type="entry name" value="Sodium:Solute_Symporter_SSF"/>
</dbReference>